<feature type="region of interest" description="Disordered" evidence="1">
    <location>
        <begin position="56"/>
        <end position="89"/>
    </location>
</feature>
<evidence type="ECO:0008006" key="4">
    <source>
        <dbReference type="Google" id="ProtNLM"/>
    </source>
</evidence>
<dbReference type="EMBL" id="FSRM01000002">
    <property type="protein sequence ID" value="SIO49835.1"/>
    <property type="molecule type" value="Genomic_DNA"/>
</dbReference>
<sequence length="178" mass="19781">MLNAECDSPLETFLNNDSYHASIGPMLLTADLLSSHRPAGHTSADPWTSMLATIREFSSPPDPNRQPPHLSRRSWSDGGQRLPRKSDRGEVRPYTVRVVEALSNSRFSLCWHDPTLCNYEEQVWVPCRARSSGRCALSGKRIGRGDCVYRPRGRGPSRPLNGDAMILASELATHRAIA</sequence>
<evidence type="ECO:0000313" key="2">
    <source>
        <dbReference type="EMBL" id="SIO49835.1"/>
    </source>
</evidence>
<gene>
    <name evidence="2" type="ORF">SAMN05444168_5582</name>
</gene>
<dbReference type="InterPro" id="IPR021769">
    <property type="entry name" value="DUF3331"/>
</dbReference>
<evidence type="ECO:0000256" key="1">
    <source>
        <dbReference type="SAM" id="MobiDB-lite"/>
    </source>
</evidence>
<dbReference type="AlphaFoldDB" id="A0A1N6JZP4"/>
<dbReference type="Pfam" id="PF11811">
    <property type="entry name" value="DUF3331"/>
    <property type="match status" value="1"/>
</dbReference>
<dbReference type="Proteomes" id="UP000184693">
    <property type="component" value="Unassembled WGS sequence"/>
</dbReference>
<reference evidence="2 3" key="1">
    <citation type="submission" date="2016-11" db="EMBL/GenBank/DDBJ databases">
        <authorList>
            <person name="Jaros S."/>
            <person name="Januszkiewicz K."/>
            <person name="Wedrychowicz H."/>
        </authorList>
    </citation>
    <scope>NUCLEOTIDE SEQUENCE [LARGE SCALE GENOMIC DNA]</scope>
    <source>
        <strain evidence="2 3">GAS86</strain>
    </source>
</reference>
<proteinExistence type="predicted"/>
<organism evidence="2 3">
    <name type="scientific">Paraburkholderia phenazinium</name>
    <dbReference type="NCBI Taxonomy" id="60549"/>
    <lineage>
        <taxon>Bacteria</taxon>
        <taxon>Pseudomonadati</taxon>
        <taxon>Pseudomonadota</taxon>
        <taxon>Betaproteobacteria</taxon>
        <taxon>Burkholderiales</taxon>
        <taxon>Burkholderiaceae</taxon>
        <taxon>Paraburkholderia</taxon>
    </lineage>
</organism>
<name>A0A1N6JZP4_9BURK</name>
<accession>A0A1N6JZP4</accession>
<protein>
    <recommendedName>
        <fullName evidence="4">DUF3331 domain-containing protein</fullName>
    </recommendedName>
</protein>
<evidence type="ECO:0000313" key="3">
    <source>
        <dbReference type="Proteomes" id="UP000184693"/>
    </source>
</evidence>